<accession>A0AAD6TAY4</accession>
<feature type="chain" id="PRO_5041906588" evidence="1">
    <location>
        <begin position="20"/>
        <end position="466"/>
    </location>
</feature>
<gene>
    <name evidence="2" type="ORF">C8F04DRAFT_1176443</name>
</gene>
<keyword evidence="3" id="KW-1185">Reference proteome</keyword>
<organism evidence="2 3">
    <name type="scientific">Mycena alexandri</name>
    <dbReference type="NCBI Taxonomy" id="1745969"/>
    <lineage>
        <taxon>Eukaryota</taxon>
        <taxon>Fungi</taxon>
        <taxon>Dikarya</taxon>
        <taxon>Basidiomycota</taxon>
        <taxon>Agaricomycotina</taxon>
        <taxon>Agaricomycetes</taxon>
        <taxon>Agaricomycetidae</taxon>
        <taxon>Agaricales</taxon>
        <taxon>Marasmiineae</taxon>
        <taxon>Mycenaceae</taxon>
        <taxon>Mycena</taxon>
    </lineage>
</organism>
<evidence type="ECO:0000313" key="3">
    <source>
        <dbReference type="Proteomes" id="UP001218188"/>
    </source>
</evidence>
<feature type="signal peptide" evidence="1">
    <location>
        <begin position="1"/>
        <end position="19"/>
    </location>
</feature>
<keyword evidence="1" id="KW-0732">Signal</keyword>
<proteinExistence type="predicted"/>
<reference evidence="2" key="1">
    <citation type="submission" date="2023-03" db="EMBL/GenBank/DDBJ databases">
        <title>Massive genome expansion in bonnet fungi (Mycena s.s.) driven by repeated elements and novel gene families across ecological guilds.</title>
        <authorList>
            <consortium name="Lawrence Berkeley National Laboratory"/>
            <person name="Harder C.B."/>
            <person name="Miyauchi S."/>
            <person name="Viragh M."/>
            <person name="Kuo A."/>
            <person name="Thoen E."/>
            <person name="Andreopoulos B."/>
            <person name="Lu D."/>
            <person name="Skrede I."/>
            <person name="Drula E."/>
            <person name="Henrissat B."/>
            <person name="Morin E."/>
            <person name="Kohler A."/>
            <person name="Barry K."/>
            <person name="LaButti K."/>
            <person name="Morin E."/>
            <person name="Salamov A."/>
            <person name="Lipzen A."/>
            <person name="Mereny Z."/>
            <person name="Hegedus B."/>
            <person name="Baldrian P."/>
            <person name="Stursova M."/>
            <person name="Weitz H."/>
            <person name="Taylor A."/>
            <person name="Grigoriev I.V."/>
            <person name="Nagy L.G."/>
            <person name="Martin F."/>
            <person name="Kauserud H."/>
        </authorList>
    </citation>
    <scope>NUCLEOTIDE SEQUENCE</scope>
    <source>
        <strain evidence="2">CBHHK200</strain>
    </source>
</reference>
<protein>
    <submittedName>
        <fullName evidence="2">Uncharacterized protein</fullName>
    </submittedName>
</protein>
<dbReference type="EMBL" id="JARJCM010000013">
    <property type="protein sequence ID" value="KAJ7042285.1"/>
    <property type="molecule type" value="Genomic_DNA"/>
</dbReference>
<evidence type="ECO:0000313" key="2">
    <source>
        <dbReference type="EMBL" id="KAJ7042285.1"/>
    </source>
</evidence>
<evidence type="ECO:0000256" key="1">
    <source>
        <dbReference type="SAM" id="SignalP"/>
    </source>
</evidence>
<dbReference type="AlphaFoldDB" id="A0AAD6TAY4"/>
<comment type="caution">
    <text evidence="2">The sequence shown here is derived from an EMBL/GenBank/DDBJ whole genome shotgun (WGS) entry which is preliminary data.</text>
</comment>
<dbReference type="Proteomes" id="UP001218188">
    <property type="component" value="Unassembled WGS sequence"/>
</dbReference>
<name>A0AAD6TAY4_9AGAR</name>
<sequence>MKFQLVLAYMSLLVWMVAGVTPPPPTTDYKGCTDTCDLGGYFAVYKYGQCANSGDCPHCVELPDKSRNVCSQCRPTKNDCPSRAVCEVRGLGNNNHICTKDSDCTQGDKKYCHVLNQHYFCTNCRNNNDCSEEEECVNLVYSGGCKRRLVHLPVPTSQQVQCKQDIDCDDGHQYCVTPGTTSSACATCRDNEDCPAAQQYCLDPGTNFAVCASCVSDEDCSPDKQCDNAECVPQPACNKDSDCPKGRKYCLNPATKSAVKSCLGNVGVALIHIRMNRSAQAAVAIQICLRLNQTLECLTHPAVCKGDSNCPRSQPYCLDAGQNYAVWFRMGPAGALLTHVCTFRRVTAVLTTKIVRPTASVLTLTKYLSVCLSRACANKTLTAHPAHSIAGTLPAVTTRIVWPMGRSVFLPEPPEYPGVLNAQIPQSPGMFSTKGFRDIHMRLPWVSFTFHRSFLLLPCYSTAVPI</sequence>